<sequence length="249" mass="26640">MADVTSKPGNPLLSTMDGITTASAKSKSVKPSSSGRRLTKAICITVGIVLLVVVVVMVILGFTVFKAKDPVITVGSVSLKDLDFSLTPLNINASLDVNVSVRNPNRVGFRYNNASALLNYDGSLVGEAPIPAGRIGARKTTGMNIVISLMADRLLLNPQLYSDVLSGSLPLSTYARISGKVSVLFVKIKVVSTSTCNMTVDVKNGTLKDTVCQYKTKLATPVTRVRNYSQISNIDYLTDKFVCMALIMT</sequence>
<name>A0A438D2S4_VITVI</name>
<dbReference type="EMBL" id="QGNW01001825">
    <property type="protein sequence ID" value="RVW29780.1"/>
    <property type="molecule type" value="Genomic_DNA"/>
</dbReference>
<proteinExistence type="predicted"/>
<keyword evidence="1" id="KW-0472">Membrane</keyword>
<dbReference type="PANTHER" id="PTHR31852">
    <property type="entry name" value="LATE EMBRYOGENESIS ABUNDANT (LEA) HYDROXYPROLINE-RICH GLYCOPROTEIN FAMILY"/>
    <property type="match status" value="1"/>
</dbReference>
<dbReference type="InterPro" id="IPR004864">
    <property type="entry name" value="LEA_2"/>
</dbReference>
<evidence type="ECO:0000259" key="2">
    <source>
        <dbReference type="Pfam" id="PF03168"/>
    </source>
</evidence>
<feature type="transmembrane region" description="Helical" evidence="1">
    <location>
        <begin position="41"/>
        <end position="65"/>
    </location>
</feature>
<evidence type="ECO:0000313" key="5">
    <source>
        <dbReference type="Proteomes" id="UP000288805"/>
    </source>
</evidence>
<dbReference type="Pfam" id="PF03168">
    <property type="entry name" value="LEA_2"/>
    <property type="match status" value="1"/>
</dbReference>
<accession>A0A438D2S4</accession>
<dbReference type="Gene3D" id="2.60.40.1820">
    <property type="match status" value="1"/>
</dbReference>
<gene>
    <name evidence="4" type="ORF">CK203_050013</name>
    <name evidence="3" type="ORF">CK203_089358</name>
</gene>
<comment type="caution">
    <text evidence="3">The sequence shown here is derived from an EMBL/GenBank/DDBJ whole genome shotgun (WGS) entry which is preliminary data.</text>
</comment>
<keyword evidence="1" id="KW-1133">Transmembrane helix</keyword>
<dbReference type="AlphaFoldDB" id="A0A438D2S4"/>
<evidence type="ECO:0000313" key="3">
    <source>
        <dbReference type="EMBL" id="RVW29780.1"/>
    </source>
</evidence>
<evidence type="ECO:0000256" key="1">
    <source>
        <dbReference type="SAM" id="Phobius"/>
    </source>
</evidence>
<dbReference type="SUPFAM" id="SSF117070">
    <property type="entry name" value="LEA14-like"/>
    <property type="match status" value="1"/>
</dbReference>
<feature type="domain" description="Late embryogenesis abundant protein LEA-2 subgroup" evidence="2">
    <location>
        <begin position="99"/>
        <end position="187"/>
    </location>
</feature>
<protein>
    <recommendedName>
        <fullName evidence="2">Late embryogenesis abundant protein LEA-2 subgroup domain-containing protein</fullName>
    </recommendedName>
</protein>
<organism evidence="3 5">
    <name type="scientific">Vitis vinifera</name>
    <name type="common">Grape</name>
    <dbReference type="NCBI Taxonomy" id="29760"/>
    <lineage>
        <taxon>Eukaryota</taxon>
        <taxon>Viridiplantae</taxon>
        <taxon>Streptophyta</taxon>
        <taxon>Embryophyta</taxon>
        <taxon>Tracheophyta</taxon>
        <taxon>Spermatophyta</taxon>
        <taxon>Magnoliopsida</taxon>
        <taxon>eudicotyledons</taxon>
        <taxon>Gunneridae</taxon>
        <taxon>Pentapetalae</taxon>
        <taxon>rosids</taxon>
        <taxon>Vitales</taxon>
        <taxon>Vitaceae</taxon>
        <taxon>Viteae</taxon>
        <taxon>Vitis</taxon>
    </lineage>
</organism>
<dbReference type="OrthoDB" id="1929523at2759"/>
<reference evidence="3 5" key="1">
    <citation type="journal article" date="2018" name="PLoS Genet.">
        <title>Population sequencing reveals clonal diversity and ancestral inbreeding in the grapevine cultivar Chardonnay.</title>
        <authorList>
            <person name="Roach M.J."/>
            <person name="Johnson D.L."/>
            <person name="Bohlmann J."/>
            <person name="van Vuuren H.J."/>
            <person name="Jones S.J."/>
            <person name="Pretorius I.S."/>
            <person name="Schmidt S.A."/>
            <person name="Borneman A.R."/>
        </authorList>
    </citation>
    <scope>NUCLEOTIDE SEQUENCE [LARGE SCALE GENOMIC DNA]</scope>
    <source>
        <strain evidence="5">cv. Chardonnay</strain>
        <strain evidence="3">I10V1</strain>
        <tissue evidence="3">Leaf</tissue>
    </source>
</reference>
<evidence type="ECO:0000313" key="4">
    <source>
        <dbReference type="EMBL" id="RVW79615.1"/>
    </source>
</evidence>
<dbReference type="EMBL" id="QGNW01000278">
    <property type="protein sequence ID" value="RVW79615.1"/>
    <property type="molecule type" value="Genomic_DNA"/>
</dbReference>
<dbReference type="Proteomes" id="UP000288805">
    <property type="component" value="Unassembled WGS sequence"/>
</dbReference>
<keyword evidence="1" id="KW-0812">Transmembrane</keyword>
<dbReference type="InterPro" id="IPR055301">
    <property type="entry name" value="Lea14-like_2"/>
</dbReference>